<dbReference type="Proteomes" id="UP001595807">
    <property type="component" value="Unassembled WGS sequence"/>
</dbReference>
<dbReference type="InterPro" id="IPR047752">
    <property type="entry name" value="MacP"/>
</dbReference>
<accession>A0ABV8CUP3</accession>
<sequence length="98" mass="11303">MGKPLLSDEILEKAARGEDIHTDYPYEDWDSQETKVIPIKQESTPYLEDTIDLAEDNRTVKSRRIENARRGQFQSKLNKILIILLILVAILVYAAFNL</sequence>
<name>A0ABV8CUP3_9STRE</name>
<keyword evidence="3" id="KW-1185">Reference proteome</keyword>
<keyword evidence="1" id="KW-1133">Transmembrane helix</keyword>
<keyword evidence="1" id="KW-0472">Membrane</keyword>
<dbReference type="EMBL" id="JBHRZV010000029">
    <property type="protein sequence ID" value="MFC3927854.1"/>
    <property type="molecule type" value="Genomic_DNA"/>
</dbReference>
<dbReference type="Pfam" id="PF26336">
    <property type="entry name" value="MacP_activator"/>
    <property type="match status" value="1"/>
</dbReference>
<comment type="caution">
    <text evidence="2">The sequence shown here is derived from an EMBL/GenBank/DDBJ whole genome shotgun (WGS) entry which is preliminary data.</text>
</comment>
<keyword evidence="1" id="KW-0812">Transmembrane</keyword>
<proteinExistence type="predicted"/>
<organism evidence="2 3">
    <name type="scientific">Streptococcus caprae</name>
    <dbReference type="NCBI Taxonomy" id="1640501"/>
    <lineage>
        <taxon>Bacteria</taxon>
        <taxon>Bacillati</taxon>
        <taxon>Bacillota</taxon>
        <taxon>Bacilli</taxon>
        <taxon>Lactobacillales</taxon>
        <taxon>Streptococcaceae</taxon>
        <taxon>Streptococcus</taxon>
    </lineage>
</organism>
<dbReference type="NCBIfam" id="NF038277">
    <property type="entry name" value="accessory_MacP"/>
    <property type="match status" value="1"/>
</dbReference>
<evidence type="ECO:0000313" key="2">
    <source>
        <dbReference type="EMBL" id="MFC3927854.1"/>
    </source>
</evidence>
<dbReference type="RefSeq" id="WP_380425866.1">
    <property type="nucleotide sequence ID" value="NZ_JBHRZV010000029.1"/>
</dbReference>
<evidence type="ECO:0000313" key="3">
    <source>
        <dbReference type="Proteomes" id="UP001595807"/>
    </source>
</evidence>
<gene>
    <name evidence="2" type="primary">macP</name>
    <name evidence="2" type="ORF">ACFORF_04405</name>
</gene>
<evidence type="ECO:0000256" key="1">
    <source>
        <dbReference type="SAM" id="Phobius"/>
    </source>
</evidence>
<protein>
    <submittedName>
        <fullName evidence="2">Cell wall synthase accessory phosphoprotein MacP</fullName>
    </submittedName>
</protein>
<reference evidence="3" key="1">
    <citation type="journal article" date="2019" name="Int. J. Syst. Evol. Microbiol.">
        <title>The Global Catalogue of Microorganisms (GCM) 10K type strain sequencing project: providing services to taxonomists for standard genome sequencing and annotation.</title>
        <authorList>
            <consortium name="The Broad Institute Genomics Platform"/>
            <consortium name="The Broad Institute Genome Sequencing Center for Infectious Disease"/>
            <person name="Wu L."/>
            <person name="Ma J."/>
        </authorList>
    </citation>
    <scope>NUCLEOTIDE SEQUENCE [LARGE SCALE GENOMIC DNA]</scope>
    <source>
        <strain evidence="3">CCUG 67170</strain>
    </source>
</reference>
<feature type="transmembrane region" description="Helical" evidence="1">
    <location>
        <begin position="77"/>
        <end position="96"/>
    </location>
</feature>